<evidence type="ECO:0000313" key="2">
    <source>
        <dbReference type="Proteomes" id="UP001221757"/>
    </source>
</evidence>
<reference evidence="1" key="1">
    <citation type="submission" date="2023-03" db="EMBL/GenBank/DDBJ databases">
        <title>Massive genome expansion in bonnet fungi (Mycena s.s.) driven by repeated elements and novel gene families across ecological guilds.</title>
        <authorList>
            <consortium name="Lawrence Berkeley National Laboratory"/>
            <person name="Harder C.B."/>
            <person name="Miyauchi S."/>
            <person name="Viragh M."/>
            <person name="Kuo A."/>
            <person name="Thoen E."/>
            <person name="Andreopoulos B."/>
            <person name="Lu D."/>
            <person name="Skrede I."/>
            <person name="Drula E."/>
            <person name="Henrissat B."/>
            <person name="Morin E."/>
            <person name="Kohler A."/>
            <person name="Barry K."/>
            <person name="LaButti K."/>
            <person name="Morin E."/>
            <person name="Salamov A."/>
            <person name="Lipzen A."/>
            <person name="Mereny Z."/>
            <person name="Hegedus B."/>
            <person name="Baldrian P."/>
            <person name="Stursova M."/>
            <person name="Weitz H."/>
            <person name="Taylor A."/>
            <person name="Grigoriev I.V."/>
            <person name="Nagy L.G."/>
            <person name="Martin F."/>
            <person name="Kauserud H."/>
        </authorList>
    </citation>
    <scope>NUCLEOTIDE SEQUENCE</scope>
    <source>
        <strain evidence="1">CBHHK067</strain>
    </source>
</reference>
<accession>A0AAD7MAP7</accession>
<dbReference type="AlphaFoldDB" id="A0AAD7MAP7"/>
<gene>
    <name evidence="1" type="ORF">B0H17DRAFT_1124853</name>
</gene>
<organism evidence="1 2">
    <name type="scientific">Mycena rosella</name>
    <name type="common">Pink bonnet</name>
    <name type="synonym">Agaricus rosellus</name>
    <dbReference type="NCBI Taxonomy" id="1033263"/>
    <lineage>
        <taxon>Eukaryota</taxon>
        <taxon>Fungi</taxon>
        <taxon>Dikarya</taxon>
        <taxon>Basidiomycota</taxon>
        <taxon>Agaricomycotina</taxon>
        <taxon>Agaricomycetes</taxon>
        <taxon>Agaricomycetidae</taxon>
        <taxon>Agaricales</taxon>
        <taxon>Marasmiineae</taxon>
        <taxon>Mycenaceae</taxon>
        <taxon>Mycena</taxon>
    </lineage>
</organism>
<dbReference type="Proteomes" id="UP001221757">
    <property type="component" value="Unassembled WGS sequence"/>
</dbReference>
<proteinExistence type="predicted"/>
<keyword evidence="2" id="KW-1185">Reference proteome</keyword>
<evidence type="ECO:0000313" key="1">
    <source>
        <dbReference type="EMBL" id="KAJ7708070.1"/>
    </source>
</evidence>
<comment type="caution">
    <text evidence="1">The sequence shown here is derived from an EMBL/GenBank/DDBJ whole genome shotgun (WGS) entry which is preliminary data.</text>
</comment>
<protein>
    <submittedName>
        <fullName evidence="1">Uncharacterized protein</fullName>
    </submittedName>
</protein>
<dbReference type="EMBL" id="JARKIE010000004">
    <property type="protein sequence ID" value="KAJ7708070.1"/>
    <property type="molecule type" value="Genomic_DNA"/>
</dbReference>
<name>A0AAD7MAP7_MYCRO</name>
<sequence length="172" mass="19006">MNGSRTSRKVCAPHIHLELESGRVMVEDTEQCFVKLVQEFHGGEARGKVAAAGPETEDDLADAILRRDCRKPSDHKRECSPGTEGNAEECTHIGWVIEHFNRLMGAAGNSNRLQADRGGVADIVEFVGNVHSIAVQLYSRCMMLGEQRSHIFRKIGSSLKWDAMSAWRMVGG</sequence>